<name>A0ABP1BMH0_9BRYO</name>
<organism evidence="1 2">
    <name type="scientific">Sphagnum jensenii</name>
    <dbReference type="NCBI Taxonomy" id="128206"/>
    <lineage>
        <taxon>Eukaryota</taxon>
        <taxon>Viridiplantae</taxon>
        <taxon>Streptophyta</taxon>
        <taxon>Embryophyta</taxon>
        <taxon>Bryophyta</taxon>
        <taxon>Sphagnophytina</taxon>
        <taxon>Sphagnopsida</taxon>
        <taxon>Sphagnales</taxon>
        <taxon>Sphagnaceae</taxon>
        <taxon>Sphagnum</taxon>
    </lineage>
</organism>
<reference evidence="1" key="1">
    <citation type="submission" date="2024-03" db="EMBL/GenBank/DDBJ databases">
        <authorList>
            <consortium name="ELIXIR-Norway"/>
            <consortium name="Elixir Norway"/>
        </authorList>
    </citation>
    <scope>NUCLEOTIDE SEQUENCE</scope>
</reference>
<keyword evidence="2" id="KW-1185">Reference proteome</keyword>
<gene>
    <name evidence="1" type="ORF">CSSPJE1EN2_LOCUS19032</name>
</gene>
<dbReference type="Proteomes" id="UP001497522">
    <property type="component" value="Chromosome 5"/>
</dbReference>
<dbReference type="EMBL" id="OZ023706">
    <property type="protein sequence ID" value="CAK9876990.1"/>
    <property type="molecule type" value="Genomic_DNA"/>
</dbReference>
<accession>A0ABP1BMH0</accession>
<proteinExistence type="predicted"/>
<evidence type="ECO:0000313" key="1">
    <source>
        <dbReference type="EMBL" id="CAK9876990.1"/>
    </source>
</evidence>
<sequence length="126" mass="13595">MGAAPGKAKQSAVRRTFRLLGNKEKKELRAYAHQLGDDICVHQDVKLLGPDLQPSSPPLILDSAGFVGKYDDLLVFAVPVVSSTDVSLGCSNYGFHWTFVSIFSVVMDGTDHRPSQCQEASSNIGS</sequence>
<evidence type="ECO:0000313" key="2">
    <source>
        <dbReference type="Proteomes" id="UP001497522"/>
    </source>
</evidence>
<protein>
    <submittedName>
        <fullName evidence="1">Uncharacterized protein</fullName>
    </submittedName>
</protein>